<feature type="compositionally biased region" description="Basic residues" evidence="1">
    <location>
        <begin position="461"/>
        <end position="471"/>
    </location>
</feature>
<keyword evidence="3" id="KW-1185">Reference proteome</keyword>
<feature type="compositionally biased region" description="Low complexity" evidence="1">
    <location>
        <begin position="180"/>
        <end position="201"/>
    </location>
</feature>
<dbReference type="Proteomes" id="UP000313359">
    <property type="component" value="Unassembled WGS sequence"/>
</dbReference>
<evidence type="ECO:0000313" key="2">
    <source>
        <dbReference type="EMBL" id="RPD55731.1"/>
    </source>
</evidence>
<proteinExistence type="predicted"/>
<feature type="compositionally biased region" description="Basic residues" evidence="1">
    <location>
        <begin position="289"/>
        <end position="305"/>
    </location>
</feature>
<feature type="non-terminal residue" evidence="2">
    <location>
        <position position="910"/>
    </location>
</feature>
<evidence type="ECO:0000313" key="3">
    <source>
        <dbReference type="Proteomes" id="UP000313359"/>
    </source>
</evidence>
<evidence type="ECO:0000256" key="1">
    <source>
        <dbReference type="SAM" id="MobiDB-lite"/>
    </source>
</evidence>
<protein>
    <submittedName>
        <fullName evidence="2">Uncharacterized protein</fullName>
    </submittedName>
</protein>
<accession>A0A5C2RXE9</accession>
<feature type="region of interest" description="Disordered" evidence="1">
    <location>
        <begin position="176"/>
        <end position="344"/>
    </location>
</feature>
<organism evidence="2 3">
    <name type="scientific">Lentinus tigrinus ALCF2SS1-6</name>
    <dbReference type="NCBI Taxonomy" id="1328759"/>
    <lineage>
        <taxon>Eukaryota</taxon>
        <taxon>Fungi</taxon>
        <taxon>Dikarya</taxon>
        <taxon>Basidiomycota</taxon>
        <taxon>Agaricomycotina</taxon>
        <taxon>Agaricomycetes</taxon>
        <taxon>Polyporales</taxon>
        <taxon>Polyporaceae</taxon>
        <taxon>Lentinus</taxon>
    </lineage>
</organism>
<sequence>MAPPLPNPTPEQVAEVQEVCNQLHWAYYARPAIGSRERAWWEFVYRLKMYRLSRLVQVAKYTQLPPLAIACIYQTNRVAVALHQDPQAKIGVNFEDIHPADCTEPNLQPGNQLRPLPYKPATNGQISILPFQNRYRDWWQEEAMQAMTANKPATTVDLSAGASQSTNATPAAGHDAAVFHPQHGPPSGHAGPHSAAAPASGRDPGSASAPRPQSRAPTNVAASAKGKERADVPMDTVQKAQSDSGKQSTVGKERGRSAAPGAGVRMRSATRDTPAESPTSVPLPGTRKASSRRRSVTPANSRKKARVDDDTAGEAPSGDEGDEDGTVPNKHVPPEPLFPAEDIPLQWRPYPEPCDRCKNRPCYYLPLFGAVCHKCKTDKQGCSHSMVPQKTPQAVSGYLAWRYCKQLSDPVRYGTPIFVPPRFATFSKDTIPTWFLEQVARRGSKPPPVDHGTTSGQKNTAPRRTKIPQRRRSPDRSESPGPGRSSRTSRAHSPSVPRGTDGRTEVPAMDDDEIVQIPMFDLTLDDDVPMDVDGERRHAAVSIPARLPADGDDRSEASSSRPMVDEAPATVPTENRDNVPAAKSRWRAKEAQLMPAQVVGSWRELPLAPRPTVDPFMLQGPITELARFRPTDLAHFVNIRTAASLPSASLSTATDIGTAPTDIRPQTPPAQVFHIGTATRRLLEGTISNTVRTTGTSRAFNDAVQTLHSLRDRLNTRREAYRTGVAFPDTSPIVLEEIVNQTLALVDDCSTIADSLEAVAGLCLGLHYTLEAAIPTTPALGISALAEMIETVDRLRGIFGQAQEKMQKLEDAQEPLWKEVKRVSELADSAREQCLAVPDICSRAVEPMLLGLHGAITTSVTAAVNSLTDPLHRILAALQDTTPIPPADLEALRLGIAAGIQAVVGDGTPA</sequence>
<name>A0A5C2RXE9_9APHY</name>
<gene>
    <name evidence="2" type="ORF">L227DRAFT_615122</name>
</gene>
<dbReference type="OrthoDB" id="2765378at2759"/>
<dbReference type="AlphaFoldDB" id="A0A5C2RXE9"/>
<feature type="compositionally biased region" description="Low complexity" evidence="1">
    <location>
        <begin position="479"/>
        <end position="488"/>
    </location>
</feature>
<feature type="region of interest" description="Disordered" evidence="1">
    <location>
        <begin position="440"/>
        <end position="511"/>
    </location>
</feature>
<dbReference type="EMBL" id="ML122293">
    <property type="protein sequence ID" value="RPD55731.1"/>
    <property type="molecule type" value="Genomic_DNA"/>
</dbReference>
<reference evidence="2" key="1">
    <citation type="journal article" date="2018" name="Genome Biol. Evol.">
        <title>Genomics and development of Lentinus tigrinus, a white-rot wood-decaying mushroom with dimorphic fruiting bodies.</title>
        <authorList>
            <person name="Wu B."/>
            <person name="Xu Z."/>
            <person name="Knudson A."/>
            <person name="Carlson A."/>
            <person name="Chen N."/>
            <person name="Kovaka S."/>
            <person name="LaButti K."/>
            <person name="Lipzen A."/>
            <person name="Pennachio C."/>
            <person name="Riley R."/>
            <person name="Schakwitz W."/>
            <person name="Umezawa K."/>
            <person name="Ohm R.A."/>
            <person name="Grigoriev I.V."/>
            <person name="Nagy L.G."/>
            <person name="Gibbons J."/>
            <person name="Hibbett D."/>
        </authorList>
    </citation>
    <scope>NUCLEOTIDE SEQUENCE [LARGE SCALE GENOMIC DNA]</scope>
    <source>
        <strain evidence="2">ALCF2SS1-6</strain>
    </source>
</reference>
<feature type="region of interest" description="Disordered" evidence="1">
    <location>
        <begin position="547"/>
        <end position="579"/>
    </location>
</feature>
<feature type="compositionally biased region" description="Polar residues" evidence="1">
    <location>
        <begin position="238"/>
        <end position="250"/>
    </location>
</feature>